<evidence type="ECO:0000256" key="8">
    <source>
        <dbReference type="PIRSR" id="PIRSR000862-1"/>
    </source>
</evidence>
<feature type="signal peptide" evidence="9">
    <location>
        <begin position="1"/>
        <end position="20"/>
    </location>
</feature>
<proteinExistence type="inferred from homology"/>
<comment type="similarity">
    <text evidence="1 7">Belongs to the AB hydrolase superfamily. Lipase family.</text>
</comment>
<gene>
    <name evidence="11" type="ORF">HHI36_019250</name>
</gene>
<dbReference type="InterPro" id="IPR025483">
    <property type="entry name" value="Lipase_euk"/>
</dbReference>
<dbReference type="FunFam" id="3.40.50.1820:FF:000057">
    <property type="entry name" value="Lipase"/>
    <property type="match status" value="1"/>
</dbReference>
<dbReference type="InterPro" id="IPR006693">
    <property type="entry name" value="AB_hydrolase_lipase"/>
</dbReference>
<feature type="chain" id="PRO_5044859007" description="Lipase" evidence="9">
    <location>
        <begin position="21"/>
        <end position="396"/>
    </location>
</feature>
<dbReference type="GO" id="GO:0016042">
    <property type="term" value="P:lipid catabolic process"/>
    <property type="evidence" value="ECO:0007669"/>
    <property type="project" value="UniProtKB-KW"/>
</dbReference>
<comment type="caution">
    <text evidence="11">The sequence shown here is derived from an EMBL/GenBank/DDBJ whole genome shotgun (WGS) entry which is preliminary data.</text>
</comment>
<sequence>MEILVISFLLTSICICDLEAQNDEQLHPDYFLNITELIEKYGYPVEIHEVTTEDEYMLTLFRIPHGRQESGVNSKPIFLMHGLFGQAENYVVAGMFNASLAYLLADNGFDVWLGNTRGNMHGRKHKRLDPDTKSFWNFSWHEIGIYDLPASIDYVLERTRTPKLYYIGHSQGGTAFYIMNSLKPNYQQKIILASLLAPAGYFNNFDNPLLNPIVKFLKNMFPVLINTMYEFPPKSMGLTTFFANVCEENIFRDFCLRMYNVFVGYDSGGINKVLLPLLLKNLPTVCSKQIFHYGQAIISGHFRPWDYGKQKNLEVYGRDVPPDYPIKSIKVPIAIYYTLGDNLVYPKDIEKISEDLPNCVRRYLIKKPTFTHIDFITDGAELLNIPVLEFLKNFNG</sequence>
<dbReference type="PANTHER" id="PTHR11005">
    <property type="entry name" value="LYSOSOMAL ACID LIPASE-RELATED"/>
    <property type="match status" value="1"/>
</dbReference>
<evidence type="ECO:0000313" key="12">
    <source>
        <dbReference type="Proteomes" id="UP001516400"/>
    </source>
</evidence>
<dbReference type="Gene3D" id="3.40.50.1820">
    <property type="entry name" value="alpha/beta hydrolase"/>
    <property type="match status" value="1"/>
</dbReference>
<feature type="domain" description="Partial AB-hydrolase lipase" evidence="10">
    <location>
        <begin position="34"/>
        <end position="92"/>
    </location>
</feature>
<evidence type="ECO:0000256" key="9">
    <source>
        <dbReference type="SAM" id="SignalP"/>
    </source>
</evidence>
<keyword evidence="3 7" id="KW-0378">Hydrolase</keyword>
<evidence type="ECO:0000256" key="2">
    <source>
        <dbReference type="ARBA" id="ARBA00022729"/>
    </source>
</evidence>
<evidence type="ECO:0000259" key="10">
    <source>
        <dbReference type="Pfam" id="PF04083"/>
    </source>
</evidence>
<organism evidence="11 12">
    <name type="scientific">Cryptolaemus montrouzieri</name>
    <dbReference type="NCBI Taxonomy" id="559131"/>
    <lineage>
        <taxon>Eukaryota</taxon>
        <taxon>Metazoa</taxon>
        <taxon>Ecdysozoa</taxon>
        <taxon>Arthropoda</taxon>
        <taxon>Hexapoda</taxon>
        <taxon>Insecta</taxon>
        <taxon>Pterygota</taxon>
        <taxon>Neoptera</taxon>
        <taxon>Endopterygota</taxon>
        <taxon>Coleoptera</taxon>
        <taxon>Polyphaga</taxon>
        <taxon>Cucujiformia</taxon>
        <taxon>Coccinelloidea</taxon>
        <taxon>Coccinellidae</taxon>
        <taxon>Scymninae</taxon>
        <taxon>Scymnini</taxon>
        <taxon>Cryptolaemus</taxon>
    </lineage>
</organism>
<dbReference type="EMBL" id="JABFTP020000165">
    <property type="protein sequence ID" value="KAL3285126.1"/>
    <property type="molecule type" value="Genomic_DNA"/>
</dbReference>
<evidence type="ECO:0000256" key="6">
    <source>
        <dbReference type="ARBA" id="ARBA00023180"/>
    </source>
</evidence>
<evidence type="ECO:0000256" key="5">
    <source>
        <dbReference type="ARBA" id="ARBA00023098"/>
    </source>
</evidence>
<feature type="active site" description="Nucleophile" evidence="8">
    <location>
        <position position="170"/>
    </location>
</feature>
<dbReference type="Pfam" id="PF04083">
    <property type="entry name" value="Abhydro_lipase"/>
    <property type="match status" value="1"/>
</dbReference>
<evidence type="ECO:0000256" key="1">
    <source>
        <dbReference type="ARBA" id="ARBA00010701"/>
    </source>
</evidence>
<dbReference type="GO" id="GO:0016787">
    <property type="term" value="F:hydrolase activity"/>
    <property type="evidence" value="ECO:0007669"/>
    <property type="project" value="UniProtKB-KW"/>
</dbReference>
<evidence type="ECO:0000313" key="11">
    <source>
        <dbReference type="EMBL" id="KAL3285126.1"/>
    </source>
</evidence>
<accession>A0ABD2P2J5</accession>
<keyword evidence="4 7" id="KW-0442">Lipid degradation</keyword>
<feature type="active site" description="Charge relay system" evidence="8">
    <location>
        <position position="372"/>
    </location>
</feature>
<keyword evidence="2 9" id="KW-0732">Signal</keyword>
<name>A0ABD2P2J5_9CUCU</name>
<evidence type="ECO:0000256" key="7">
    <source>
        <dbReference type="PIRNR" id="PIRNR000862"/>
    </source>
</evidence>
<dbReference type="Proteomes" id="UP001516400">
    <property type="component" value="Unassembled WGS sequence"/>
</dbReference>
<dbReference type="AlphaFoldDB" id="A0ABD2P2J5"/>
<evidence type="ECO:0000256" key="3">
    <source>
        <dbReference type="ARBA" id="ARBA00022801"/>
    </source>
</evidence>
<reference evidence="11 12" key="1">
    <citation type="journal article" date="2021" name="BMC Biol.">
        <title>Horizontally acquired antibacterial genes associated with adaptive radiation of ladybird beetles.</title>
        <authorList>
            <person name="Li H.S."/>
            <person name="Tang X.F."/>
            <person name="Huang Y.H."/>
            <person name="Xu Z.Y."/>
            <person name="Chen M.L."/>
            <person name="Du X.Y."/>
            <person name="Qiu B.Y."/>
            <person name="Chen P.T."/>
            <person name="Zhang W."/>
            <person name="Slipinski A."/>
            <person name="Escalona H.E."/>
            <person name="Waterhouse R.M."/>
            <person name="Zwick A."/>
            <person name="Pang H."/>
        </authorList>
    </citation>
    <scope>NUCLEOTIDE SEQUENCE [LARGE SCALE GENOMIC DNA]</scope>
    <source>
        <strain evidence="11">SYSU2018</strain>
    </source>
</reference>
<keyword evidence="12" id="KW-1185">Reference proteome</keyword>
<feature type="active site" description="Charge relay system" evidence="8">
    <location>
        <position position="341"/>
    </location>
</feature>
<dbReference type="PIRSF" id="PIRSF000862">
    <property type="entry name" value="Steryl_ester_lip"/>
    <property type="match status" value="1"/>
</dbReference>
<dbReference type="SUPFAM" id="SSF53474">
    <property type="entry name" value="alpha/beta-Hydrolases"/>
    <property type="match status" value="1"/>
</dbReference>
<keyword evidence="5" id="KW-0443">Lipid metabolism</keyword>
<protein>
    <recommendedName>
        <fullName evidence="7">Lipase</fullName>
    </recommendedName>
</protein>
<keyword evidence="6" id="KW-0325">Glycoprotein</keyword>
<dbReference type="InterPro" id="IPR029058">
    <property type="entry name" value="AB_hydrolase_fold"/>
</dbReference>
<evidence type="ECO:0000256" key="4">
    <source>
        <dbReference type="ARBA" id="ARBA00022963"/>
    </source>
</evidence>